<dbReference type="NCBIfam" id="NF010713">
    <property type="entry name" value="PRK14115.1"/>
    <property type="match status" value="1"/>
</dbReference>
<feature type="binding site" evidence="6 8">
    <location>
        <begin position="87"/>
        <end position="90"/>
    </location>
    <ligand>
        <name>substrate</name>
    </ligand>
</feature>
<feature type="active site" description="Tele-phosphohistidine intermediate" evidence="6 7">
    <location>
        <position position="9"/>
    </location>
</feature>
<sequence>MAKLVLIRHGQSEWNALNLFNGWVDTKLSDKGVAQAKTAGQLLAKEGIQFDQAYTSVLTRAITTLHLALEETDQMWIPEVKSWRLNERHYGALQGLNKADAAKKWGDDQVHQWRRSYDVLPPLLEEQSETMTIDGKTYPALDRRYQDVPAGEMPKGENLKVTLDRVLPFWDSDISKALKAGKNVVIGAHGNSLRALVKHIEQISDDDIMGVEIANGEPWVYDLDENLNVVSKQILKPEA</sequence>
<feature type="binding site" evidence="6 8">
    <location>
        <position position="60"/>
    </location>
    <ligand>
        <name>substrate</name>
    </ligand>
</feature>
<dbReference type="NCBIfam" id="TIGR01258">
    <property type="entry name" value="pgm_1"/>
    <property type="match status" value="1"/>
</dbReference>
<organism evidence="11 12">
    <name type="scientific">Weissella jogaejeotgali</name>
    <dbReference type="NCBI Taxonomy" id="1631871"/>
    <lineage>
        <taxon>Bacteria</taxon>
        <taxon>Bacillati</taxon>
        <taxon>Bacillota</taxon>
        <taxon>Bacilli</taxon>
        <taxon>Lactobacillales</taxon>
        <taxon>Lactobacillaceae</taxon>
        <taxon>Weissella</taxon>
    </lineage>
</organism>
<dbReference type="AlphaFoldDB" id="A0A1L6R9H5"/>
<dbReference type="EC" id="5.4.2.11" evidence="6 10"/>
<comment type="function">
    <text evidence="6 10">Catalyzes the interconversion of 2-phosphoglycerate and 3-phosphoglycerate.</text>
</comment>
<dbReference type="PANTHER" id="PTHR11931">
    <property type="entry name" value="PHOSPHOGLYCERATE MUTASE"/>
    <property type="match status" value="1"/>
</dbReference>
<comment type="similarity">
    <text evidence="2 6">Belongs to the phosphoglycerate mutase family. BPG-dependent PGAM subfamily.</text>
</comment>
<evidence type="ECO:0000256" key="9">
    <source>
        <dbReference type="PIRSR" id="PIRSR613078-3"/>
    </source>
</evidence>
<dbReference type="HAMAP" id="MF_01039">
    <property type="entry name" value="PGAM_GpmA"/>
    <property type="match status" value="1"/>
</dbReference>
<evidence type="ECO:0000256" key="8">
    <source>
        <dbReference type="PIRSR" id="PIRSR613078-2"/>
    </source>
</evidence>
<feature type="binding site" evidence="6 8">
    <location>
        <begin position="8"/>
        <end position="15"/>
    </location>
    <ligand>
        <name>substrate</name>
    </ligand>
</feature>
<name>A0A1L6R9H5_9LACO</name>
<keyword evidence="3 6" id="KW-0312">Gluconeogenesis</keyword>
<dbReference type="STRING" id="1631871.FOL01_0338"/>
<evidence type="ECO:0000256" key="10">
    <source>
        <dbReference type="RuleBase" id="RU004512"/>
    </source>
</evidence>
<proteinExistence type="inferred from homology"/>
<feature type="binding site" evidence="6 8">
    <location>
        <begin position="114"/>
        <end position="115"/>
    </location>
    <ligand>
        <name>substrate</name>
    </ligand>
</feature>
<dbReference type="GO" id="GO:0006094">
    <property type="term" value="P:gluconeogenesis"/>
    <property type="evidence" value="ECO:0007669"/>
    <property type="project" value="UniProtKB-UniRule"/>
</dbReference>
<evidence type="ECO:0000256" key="5">
    <source>
        <dbReference type="ARBA" id="ARBA00023235"/>
    </source>
</evidence>
<dbReference type="KEGG" id="wjo:FOL01_0338"/>
<dbReference type="Proteomes" id="UP000185473">
    <property type="component" value="Chromosome"/>
</dbReference>
<dbReference type="OrthoDB" id="9781415at2"/>
<evidence type="ECO:0000313" key="12">
    <source>
        <dbReference type="Proteomes" id="UP000185473"/>
    </source>
</evidence>
<dbReference type="SMART" id="SM00855">
    <property type="entry name" value="PGAM"/>
    <property type="match status" value="1"/>
</dbReference>
<dbReference type="InterPro" id="IPR013078">
    <property type="entry name" value="His_Pase_superF_clade-1"/>
</dbReference>
<comment type="caution">
    <text evidence="6">Lacks conserved residue(s) required for the propagation of feature annotation.</text>
</comment>
<keyword evidence="12" id="KW-1185">Reference proteome</keyword>
<keyword evidence="5 6" id="KW-0413">Isomerase</keyword>
<dbReference type="Pfam" id="PF00300">
    <property type="entry name" value="His_Phos_1"/>
    <property type="match status" value="2"/>
</dbReference>
<feature type="site" description="Transition state stabilizer" evidence="6 9">
    <location>
        <position position="189"/>
    </location>
</feature>
<dbReference type="Gene3D" id="3.40.50.1240">
    <property type="entry name" value="Phosphoglycerate mutase-like"/>
    <property type="match status" value="1"/>
</dbReference>
<dbReference type="InterPro" id="IPR029033">
    <property type="entry name" value="His_PPase_superfam"/>
</dbReference>
<evidence type="ECO:0000256" key="4">
    <source>
        <dbReference type="ARBA" id="ARBA00023152"/>
    </source>
</evidence>
<dbReference type="FunFam" id="3.40.50.1240:FF:000003">
    <property type="entry name" value="2,3-bisphosphoglycerate-dependent phosphoglycerate mutase"/>
    <property type="match status" value="1"/>
</dbReference>
<reference evidence="11 12" key="1">
    <citation type="submission" date="2016-02" db="EMBL/GenBank/DDBJ databases">
        <title>Complete Genome Sequence of Weissella jogaejeotgali FOL01.</title>
        <authorList>
            <person name="Lee J.-H."/>
            <person name="Ku H.-J."/>
        </authorList>
    </citation>
    <scope>NUCLEOTIDE SEQUENCE [LARGE SCALE GENOMIC DNA]</scope>
    <source>
        <strain evidence="11 12">FOL01</strain>
    </source>
</reference>
<protein>
    <recommendedName>
        <fullName evidence="6 10">2,3-bisphosphoglycerate-dependent phosphoglycerate mutase</fullName>
        <shortName evidence="6">BPG-dependent PGAM</shortName>
        <shortName evidence="6">PGAM</shortName>
        <shortName evidence="6">Phosphoglyceromutase</shortName>
        <shortName evidence="6">dPGM</shortName>
        <ecNumber evidence="6 10">5.4.2.11</ecNumber>
    </recommendedName>
</protein>
<dbReference type="GO" id="GO:0004619">
    <property type="term" value="F:phosphoglycerate mutase activity"/>
    <property type="evidence" value="ECO:0007669"/>
    <property type="project" value="UniProtKB-UniRule"/>
</dbReference>
<evidence type="ECO:0000256" key="2">
    <source>
        <dbReference type="ARBA" id="ARBA00006717"/>
    </source>
</evidence>
<dbReference type="InterPro" id="IPR001345">
    <property type="entry name" value="PG/BPGM_mutase_AS"/>
</dbReference>
<gene>
    <name evidence="6" type="primary">gpmA</name>
    <name evidence="11" type="ORF">FOL01_0338</name>
</gene>
<dbReference type="CDD" id="cd07067">
    <property type="entry name" value="HP_PGM_like"/>
    <property type="match status" value="1"/>
</dbReference>
<feature type="active site" description="Proton donor/acceptor" evidence="6 7">
    <location>
        <position position="87"/>
    </location>
</feature>
<dbReference type="UniPathway" id="UPA00109">
    <property type="reaction ID" value="UER00186"/>
</dbReference>
<comment type="catalytic activity">
    <reaction evidence="1 6 10">
        <text>(2R)-2-phosphoglycerate = (2R)-3-phosphoglycerate</text>
        <dbReference type="Rhea" id="RHEA:15901"/>
        <dbReference type="ChEBI" id="CHEBI:58272"/>
        <dbReference type="ChEBI" id="CHEBI:58289"/>
        <dbReference type="EC" id="5.4.2.11"/>
    </reaction>
</comment>
<evidence type="ECO:0000256" key="7">
    <source>
        <dbReference type="PIRSR" id="PIRSR613078-1"/>
    </source>
</evidence>
<evidence type="ECO:0000256" key="6">
    <source>
        <dbReference type="HAMAP-Rule" id="MF_01039"/>
    </source>
</evidence>
<evidence type="ECO:0000256" key="1">
    <source>
        <dbReference type="ARBA" id="ARBA00000380"/>
    </source>
</evidence>
<dbReference type="GO" id="GO:0006096">
    <property type="term" value="P:glycolytic process"/>
    <property type="evidence" value="ECO:0007669"/>
    <property type="project" value="UniProtKB-UniRule"/>
</dbReference>
<evidence type="ECO:0000256" key="3">
    <source>
        <dbReference type="ARBA" id="ARBA00022432"/>
    </source>
</evidence>
<dbReference type="EMBL" id="CP014332">
    <property type="protein sequence ID" value="APS41197.1"/>
    <property type="molecule type" value="Genomic_DNA"/>
</dbReference>
<keyword evidence="4 6" id="KW-0324">Glycolysis</keyword>
<dbReference type="PROSITE" id="PS00175">
    <property type="entry name" value="PG_MUTASE"/>
    <property type="match status" value="1"/>
</dbReference>
<comment type="pathway">
    <text evidence="6 10">Carbohydrate degradation; glycolysis; pyruvate from D-glyceraldehyde 3-phosphate: step 3/5.</text>
</comment>
<dbReference type="SUPFAM" id="SSF53254">
    <property type="entry name" value="Phosphoglycerate mutase-like"/>
    <property type="match status" value="1"/>
</dbReference>
<accession>A0A1L6R9H5</accession>
<evidence type="ECO:0000313" key="11">
    <source>
        <dbReference type="EMBL" id="APS41197.1"/>
    </source>
</evidence>
<feature type="binding site" evidence="6 8">
    <location>
        <position position="98"/>
    </location>
    <ligand>
        <name>substrate</name>
    </ligand>
</feature>
<feature type="binding site" evidence="6 8">
    <location>
        <begin position="190"/>
        <end position="191"/>
    </location>
    <ligand>
        <name>substrate</name>
    </ligand>
</feature>
<dbReference type="RefSeq" id="WP_075269045.1">
    <property type="nucleotide sequence ID" value="NZ_CP014332.1"/>
</dbReference>
<dbReference type="InterPro" id="IPR005952">
    <property type="entry name" value="Phosphogly_mut1"/>
</dbReference>